<sequence>MAGTHCTEGIGNQFTTVGDSAVVQMLASTNDSMTKAQHYQPVAQRASGATTTMENIEILREEFLQGTMSHMVRLAPITTNWALVGDGKQVVFTYHGAGTSKCILAIGG</sequence>
<dbReference type="AlphaFoldDB" id="A0A914ZMN0"/>
<accession>A0A914ZMN0</accession>
<dbReference type="WBParaSite" id="PgB08_g042_t01">
    <property type="protein sequence ID" value="PgB08_g042_t01"/>
    <property type="gene ID" value="PgB08_g042"/>
</dbReference>
<dbReference type="Proteomes" id="UP000887569">
    <property type="component" value="Unplaced"/>
</dbReference>
<protein>
    <submittedName>
        <fullName evidence="2">Uncharacterized protein</fullName>
    </submittedName>
</protein>
<keyword evidence="1" id="KW-1185">Reference proteome</keyword>
<reference evidence="2" key="1">
    <citation type="submission" date="2022-11" db="UniProtKB">
        <authorList>
            <consortium name="WormBaseParasite"/>
        </authorList>
    </citation>
    <scope>IDENTIFICATION</scope>
</reference>
<name>A0A914ZMN0_PARUN</name>
<organism evidence="1 2">
    <name type="scientific">Parascaris univalens</name>
    <name type="common">Nematode worm</name>
    <dbReference type="NCBI Taxonomy" id="6257"/>
    <lineage>
        <taxon>Eukaryota</taxon>
        <taxon>Metazoa</taxon>
        <taxon>Ecdysozoa</taxon>
        <taxon>Nematoda</taxon>
        <taxon>Chromadorea</taxon>
        <taxon>Rhabditida</taxon>
        <taxon>Spirurina</taxon>
        <taxon>Ascaridomorpha</taxon>
        <taxon>Ascaridoidea</taxon>
        <taxon>Ascarididae</taxon>
        <taxon>Parascaris</taxon>
    </lineage>
</organism>
<evidence type="ECO:0000313" key="1">
    <source>
        <dbReference type="Proteomes" id="UP000887569"/>
    </source>
</evidence>
<proteinExistence type="predicted"/>
<evidence type="ECO:0000313" key="2">
    <source>
        <dbReference type="WBParaSite" id="PgB08_g042_t01"/>
    </source>
</evidence>